<dbReference type="Pfam" id="PF13274">
    <property type="entry name" value="SocA_Panacea"/>
    <property type="match status" value="1"/>
</dbReference>
<dbReference type="InterPro" id="IPR025272">
    <property type="entry name" value="SocA_Panacea"/>
</dbReference>
<dbReference type="RefSeq" id="WP_219041354.1">
    <property type="nucleotide sequence ID" value="NZ_JAHWDF010000033.1"/>
</dbReference>
<evidence type="ECO:0000313" key="3">
    <source>
        <dbReference type="EMBL" id="MBW2963073.1"/>
    </source>
</evidence>
<organism evidence="3 4">
    <name type="scientific">Mesonia aestuariivivens</name>
    <dbReference type="NCBI Taxonomy" id="2796128"/>
    <lineage>
        <taxon>Bacteria</taxon>
        <taxon>Pseudomonadati</taxon>
        <taxon>Bacteroidota</taxon>
        <taxon>Flavobacteriia</taxon>
        <taxon>Flavobacteriales</taxon>
        <taxon>Flavobacteriaceae</taxon>
        <taxon>Mesonia</taxon>
    </lineage>
</organism>
<accession>A0ABS6W7H0</accession>
<evidence type="ECO:0000313" key="4">
    <source>
        <dbReference type="Proteomes" id="UP000719267"/>
    </source>
</evidence>
<evidence type="ECO:0000259" key="2">
    <source>
        <dbReference type="Pfam" id="PF13274"/>
    </source>
</evidence>
<name>A0ABS6W7H0_9FLAO</name>
<feature type="coiled-coil region" evidence="1">
    <location>
        <begin position="74"/>
        <end position="101"/>
    </location>
</feature>
<keyword evidence="4" id="KW-1185">Reference proteome</keyword>
<gene>
    <name evidence="3" type="ORF">KW502_14910</name>
</gene>
<protein>
    <submittedName>
        <fullName evidence="3">DUF4065 domain-containing protein</fullName>
    </submittedName>
</protein>
<reference evidence="3 4" key="1">
    <citation type="submission" date="2021-07" db="EMBL/GenBank/DDBJ databases">
        <title>Mesonia aestuariivivens sp. nov., isolated from a tidal flat.</title>
        <authorList>
            <person name="Kim Y.-O."/>
            <person name="Yoon J.-H."/>
        </authorList>
    </citation>
    <scope>NUCLEOTIDE SEQUENCE [LARGE SCALE GENOMIC DNA]</scope>
    <source>
        <strain evidence="3 4">JHPTF-M18</strain>
    </source>
</reference>
<proteinExistence type="predicted"/>
<feature type="domain" description="Antitoxin SocA-like Panacea" evidence="2">
    <location>
        <begin position="26"/>
        <end position="130"/>
    </location>
</feature>
<evidence type="ECO:0000256" key="1">
    <source>
        <dbReference type="SAM" id="Coils"/>
    </source>
</evidence>
<sequence length="162" mass="18784">MKATALGHIITDYVNSKGVTVSPKKLQKLVYYVEAWHLVHLDSELIDENFEAWVHGPVVPELYQDLKQFGYNDIKILNDELDSAEERIEKVAKENDLTENQLELIYSVLNKYGTLSSFELEMLTHSENPWIEAREGFPPHERCTKVIPKDRMKEFYTAQLTA</sequence>
<keyword evidence="1" id="KW-0175">Coiled coil</keyword>
<dbReference type="EMBL" id="JAHWDF010000033">
    <property type="protein sequence ID" value="MBW2963073.1"/>
    <property type="molecule type" value="Genomic_DNA"/>
</dbReference>
<comment type="caution">
    <text evidence="3">The sequence shown here is derived from an EMBL/GenBank/DDBJ whole genome shotgun (WGS) entry which is preliminary data.</text>
</comment>
<dbReference type="Proteomes" id="UP000719267">
    <property type="component" value="Unassembled WGS sequence"/>
</dbReference>